<dbReference type="InterPro" id="IPR021109">
    <property type="entry name" value="Peptidase_aspartic_dom_sf"/>
</dbReference>
<dbReference type="SUPFAM" id="SSF50630">
    <property type="entry name" value="Acid proteases"/>
    <property type="match status" value="1"/>
</dbReference>
<dbReference type="InParanoid" id="A0A7J7C885"/>
<dbReference type="Pfam" id="PF14543">
    <property type="entry name" value="TAXi_N"/>
    <property type="match status" value="1"/>
</dbReference>
<proteinExistence type="inferred from homology"/>
<evidence type="ECO:0000313" key="5">
    <source>
        <dbReference type="Proteomes" id="UP000593562"/>
    </source>
</evidence>
<keyword evidence="5" id="KW-1185">Reference proteome</keyword>
<sequence length="136" mass="14620">MEVGENSQKDLEMKLGRLVDVDRENLVASVNEQIRVHKVIKSVSSKAAAAGSSTISPVRGNGASPLHKPTKGNIVPYKDAFCLQLNGNDGYCETSQQCDYEIEYADHSSSIGVLARDEVHLKIANGSSTKLDAVFG</sequence>
<gene>
    <name evidence="4" type="ORF">HS088_TW20G00724</name>
</gene>
<evidence type="ECO:0000256" key="2">
    <source>
        <dbReference type="SAM" id="MobiDB-lite"/>
    </source>
</evidence>
<protein>
    <recommendedName>
        <fullName evidence="3">Xylanase inhibitor N-terminal domain-containing protein</fullName>
    </recommendedName>
</protein>
<dbReference type="Gene3D" id="2.40.70.10">
    <property type="entry name" value="Acid Proteases"/>
    <property type="match status" value="1"/>
</dbReference>
<evidence type="ECO:0000313" key="4">
    <source>
        <dbReference type="EMBL" id="KAF5730351.1"/>
    </source>
</evidence>
<name>A0A7J7C885_TRIWF</name>
<organism evidence="4 5">
    <name type="scientific">Tripterygium wilfordii</name>
    <name type="common">Thunder God vine</name>
    <dbReference type="NCBI Taxonomy" id="458696"/>
    <lineage>
        <taxon>Eukaryota</taxon>
        <taxon>Viridiplantae</taxon>
        <taxon>Streptophyta</taxon>
        <taxon>Embryophyta</taxon>
        <taxon>Tracheophyta</taxon>
        <taxon>Spermatophyta</taxon>
        <taxon>Magnoliopsida</taxon>
        <taxon>eudicotyledons</taxon>
        <taxon>Gunneridae</taxon>
        <taxon>Pentapetalae</taxon>
        <taxon>rosids</taxon>
        <taxon>fabids</taxon>
        <taxon>Celastrales</taxon>
        <taxon>Celastraceae</taxon>
        <taxon>Tripterygium</taxon>
    </lineage>
</organism>
<feature type="region of interest" description="Disordered" evidence="2">
    <location>
        <begin position="47"/>
        <end position="71"/>
    </location>
</feature>
<reference evidence="4 5" key="1">
    <citation type="journal article" date="2020" name="Nat. Commun.">
        <title>Genome of Tripterygium wilfordii and identification of cytochrome P450 involved in triptolide biosynthesis.</title>
        <authorList>
            <person name="Tu L."/>
            <person name="Su P."/>
            <person name="Zhang Z."/>
            <person name="Gao L."/>
            <person name="Wang J."/>
            <person name="Hu T."/>
            <person name="Zhou J."/>
            <person name="Zhang Y."/>
            <person name="Zhao Y."/>
            <person name="Liu Y."/>
            <person name="Song Y."/>
            <person name="Tong Y."/>
            <person name="Lu Y."/>
            <person name="Yang J."/>
            <person name="Xu C."/>
            <person name="Jia M."/>
            <person name="Peters R.J."/>
            <person name="Huang L."/>
            <person name="Gao W."/>
        </authorList>
    </citation>
    <scope>NUCLEOTIDE SEQUENCE [LARGE SCALE GENOMIC DNA]</scope>
    <source>
        <strain evidence="5">cv. XIE 37</strain>
        <tissue evidence="4">Leaf</tissue>
    </source>
</reference>
<comment type="similarity">
    <text evidence="1">Belongs to the peptidase A1 family.</text>
</comment>
<evidence type="ECO:0000259" key="3">
    <source>
        <dbReference type="Pfam" id="PF14543"/>
    </source>
</evidence>
<feature type="domain" description="Xylanase inhibitor N-terminal" evidence="3">
    <location>
        <begin position="66"/>
        <end position="134"/>
    </location>
</feature>
<dbReference type="Proteomes" id="UP000593562">
    <property type="component" value="Unassembled WGS sequence"/>
</dbReference>
<accession>A0A7J7C885</accession>
<comment type="caution">
    <text evidence="4">The sequence shown here is derived from an EMBL/GenBank/DDBJ whole genome shotgun (WGS) entry which is preliminary data.</text>
</comment>
<dbReference type="AlphaFoldDB" id="A0A7J7C885"/>
<feature type="compositionally biased region" description="Low complexity" evidence="2">
    <location>
        <begin position="47"/>
        <end position="56"/>
    </location>
</feature>
<dbReference type="InterPro" id="IPR032861">
    <property type="entry name" value="TAXi_N"/>
</dbReference>
<evidence type="ECO:0000256" key="1">
    <source>
        <dbReference type="ARBA" id="ARBA00007447"/>
    </source>
</evidence>
<dbReference type="EMBL" id="JAAARO010000020">
    <property type="protein sequence ID" value="KAF5730351.1"/>
    <property type="molecule type" value="Genomic_DNA"/>
</dbReference>